<keyword evidence="1" id="KW-0472">Membrane</keyword>
<feature type="transmembrane region" description="Helical" evidence="1">
    <location>
        <begin position="84"/>
        <end position="102"/>
    </location>
</feature>
<protein>
    <recommendedName>
        <fullName evidence="4">O-antigen polymerase</fullName>
    </recommendedName>
</protein>
<keyword evidence="1" id="KW-1133">Transmembrane helix</keyword>
<dbReference type="RefSeq" id="WP_002587320.1">
    <property type="nucleotide sequence ID" value="NZ_KB850982.1"/>
</dbReference>
<proteinExistence type="predicted"/>
<dbReference type="AlphaFoldDB" id="A0A0E2HJK4"/>
<sequence length="411" mass="48305">MKLYYIPVISFYIFTFLKQFYILPSGSIGIGDMFLAASGVFLIIQTICSRKRFFYKIDIPWYVFIIAVCIINGFYYCYNQNGQFLLFTLYWMYVTMAIWIFRTLASEQFLFGLGIVCQINLLVQTIIYFLGKGRYFHENWGGSRFMGTFNDPNQFAFFIFTMLLILVLIYLRNQQKKYIWLFWADAVFLIGVSKSTGVFTGLLTLIVLLAGCLIWKNYKKSKCKTLWNISLLLGAVFIMMALYYIWPKADFDISLTDYTLLDRIRQKIWKFSHGNLADLLYDRSAERLVLHPKYLLYGAGEGMFERFLPGDYVNQITPGVFDVVRVNEIHSSLFSVWFSYGIFPLLELLYWGGKNIRFCDKWQLIVVMALIVESFSLMNCRQPFFWFIIIFASCYKKMGRERQDKGGVFLN</sequence>
<feature type="transmembrane region" description="Helical" evidence="1">
    <location>
        <begin position="59"/>
        <end position="78"/>
    </location>
</feature>
<gene>
    <name evidence="2" type="ORF">HMPREF1090_04152</name>
</gene>
<feature type="transmembrane region" description="Helical" evidence="1">
    <location>
        <begin position="178"/>
        <end position="193"/>
    </location>
</feature>
<reference evidence="2 3" key="1">
    <citation type="submission" date="2013-01" db="EMBL/GenBank/DDBJ databases">
        <title>The Genome Sequence of Clostridium clostridioforme 90A8.</title>
        <authorList>
            <consortium name="The Broad Institute Genome Sequencing Platform"/>
            <person name="Earl A."/>
            <person name="Ward D."/>
            <person name="Feldgarden M."/>
            <person name="Gevers D."/>
            <person name="Courvalin P."/>
            <person name="Lambert T."/>
            <person name="Walker B."/>
            <person name="Young S.K."/>
            <person name="Zeng Q."/>
            <person name="Gargeya S."/>
            <person name="Fitzgerald M."/>
            <person name="Haas B."/>
            <person name="Abouelleil A."/>
            <person name="Alvarado L."/>
            <person name="Arachchi H.M."/>
            <person name="Berlin A.M."/>
            <person name="Chapman S.B."/>
            <person name="Dewar J."/>
            <person name="Goldberg J."/>
            <person name="Griggs A."/>
            <person name="Gujja S."/>
            <person name="Hansen M."/>
            <person name="Howarth C."/>
            <person name="Imamovic A."/>
            <person name="Larimer J."/>
            <person name="McCowan C."/>
            <person name="Murphy C."/>
            <person name="Neiman D."/>
            <person name="Pearson M."/>
            <person name="Priest M."/>
            <person name="Roberts A."/>
            <person name="Saif S."/>
            <person name="Shea T."/>
            <person name="Sisk P."/>
            <person name="Sykes S."/>
            <person name="Wortman J."/>
            <person name="Nusbaum C."/>
            <person name="Birren B."/>
        </authorList>
    </citation>
    <scope>NUCLEOTIDE SEQUENCE [LARGE SCALE GENOMIC DNA]</scope>
    <source>
        <strain evidence="2 3">90A8</strain>
    </source>
</reference>
<keyword evidence="1" id="KW-0812">Transmembrane</keyword>
<feature type="transmembrane region" description="Helical" evidence="1">
    <location>
        <begin position="225"/>
        <end position="246"/>
    </location>
</feature>
<dbReference type="EMBL" id="AGYR01000044">
    <property type="protein sequence ID" value="ENZ11120.1"/>
    <property type="molecule type" value="Genomic_DNA"/>
</dbReference>
<feature type="transmembrane region" description="Helical" evidence="1">
    <location>
        <begin position="154"/>
        <end position="171"/>
    </location>
</feature>
<comment type="caution">
    <text evidence="2">The sequence shown here is derived from an EMBL/GenBank/DDBJ whole genome shotgun (WGS) entry which is preliminary data.</text>
</comment>
<feature type="transmembrane region" description="Helical" evidence="1">
    <location>
        <begin position="199"/>
        <end position="218"/>
    </location>
</feature>
<feature type="transmembrane region" description="Helical" evidence="1">
    <location>
        <begin position="109"/>
        <end position="130"/>
    </location>
</feature>
<organism evidence="2 3">
    <name type="scientific">[Clostridium] clostridioforme 90A8</name>
    <dbReference type="NCBI Taxonomy" id="999408"/>
    <lineage>
        <taxon>Bacteria</taxon>
        <taxon>Bacillati</taxon>
        <taxon>Bacillota</taxon>
        <taxon>Clostridia</taxon>
        <taxon>Lachnospirales</taxon>
        <taxon>Lachnospiraceae</taxon>
        <taxon>Enterocloster</taxon>
    </lineage>
</organism>
<dbReference type="Proteomes" id="UP000013085">
    <property type="component" value="Unassembled WGS sequence"/>
</dbReference>
<feature type="transmembrane region" description="Helical" evidence="1">
    <location>
        <begin position="329"/>
        <end position="350"/>
    </location>
</feature>
<evidence type="ECO:0000256" key="1">
    <source>
        <dbReference type="SAM" id="Phobius"/>
    </source>
</evidence>
<evidence type="ECO:0000313" key="2">
    <source>
        <dbReference type="EMBL" id="ENZ11120.1"/>
    </source>
</evidence>
<evidence type="ECO:0000313" key="3">
    <source>
        <dbReference type="Proteomes" id="UP000013085"/>
    </source>
</evidence>
<dbReference type="PATRIC" id="fig|999408.3.peg.4450"/>
<evidence type="ECO:0008006" key="4">
    <source>
        <dbReference type="Google" id="ProtNLM"/>
    </source>
</evidence>
<name>A0A0E2HJK4_9FIRM</name>
<dbReference type="HOGENOM" id="CLU_688254_0_0_9"/>
<accession>A0A0E2HJK4</accession>
<feature type="transmembrane region" description="Helical" evidence="1">
    <location>
        <begin position="20"/>
        <end position="47"/>
    </location>
</feature>